<feature type="domain" description="Folate receptor-like" evidence="4">
    <location>
        <begin position="123"/>
        <end position="253"/>
    </location>
</feature>
<dbReference type="PANTHER" id="PTHR10517">
    <property type="entry name" value="FOLATE RECEPTOR"/>
    <property type="match status" value="1"/>
</dbReference>
<accession>A0A8D1AUS2</accession>
<name>A0A8D1AUS2_PIG</name>
<dbReference type="PANTHER" id="PTHR10517:SF15">
    <property type="entry name" value="FOLATE RECEPTOR ALPHA"/>
    <property type="match status" value="1"/>
</dbReference>
<dbReference type="AlphaFoldDB" id="A0A8D1AUS2"/>
<proteinExistence type="inferred from homology"/>
<comment type="similarity">
    <text evidence="1">Belongs to the folate receptor family.</text>
</comment>
<dbReference type="Proteomes" id="UP000694720">
    <property type="component" value="Unplaced"/>
</dbReference>
<keyword evidence="2" id="KW-0732">Signal</keyword>
<protein>
    <submittedName>
        <fullName evidence="5">Folate receptor 3 (gamma)</fullName>
    </submittedName>
</protein>
<organism evidence="5 6">
    <name type="scientific">Sus scrofa</name>
    <name type="common">Pig</name>
    <dbReference type="NCBI Taxonomy" id="9823"/>
    <lineage>
        <taxon>Eukaryota</taxon>
        <taxon>Metazoa</taxon>
        <taxon>Chordata</taxon>
        <taxon>Craniata</taxon>
        <taxon>Vertebrata</taxon>
        <taxon>Euteleostomi</taxon>
        <taxon>Mammalia</taxon>
        <taxon>Eutheria</taxon>
        <taxon>Laurasiatheria</taxon>
        <taxon>Artiodactyla</taxon>
        <taxon>Suina</taxon>
        <taxon>Suidae</taxon>
        <taxon>Sus</taxon>
    </lineage>
</organism>
<dbReference type="Pfam" id="PF03024">
    <property type="entry name" value="Folate_rec"/>
    <property type="match status" value="2"/>
</dbReference>
<dbReference type="InterPro" id="IPR018143">
    <property type="entry name" value="Folate_rcpt-like"/>
</dbReference>
<evidence type="ECO:0000313" key="5">
    <source>
        <dbReference type="Ensembl" id="ENSSSCP00035036512.1"/>
    </source>
</evidence>
<gene>
    <name evidence="5" type="primary">FOLR1</name>
</gene>
<evidence type="ECO:0000259" key="4">
    <source>
        <dbReference type="Pfam" id="PF03024"/>
    </source>
</evidence>
<evidence type="ECO:0000256" key="2">
    <source>
        <dbReference type="ARBA" id="ARBA00022729"/>
    </source>
</evidence>
<evidence type="ECO:0000256" key="3">
    <source>
        <dbReference type="ARBA" id="ARBA00023157"/>
    </source>
</evidence>
<dbReference type="InterPro" id="IPR004269">
    <property type="entry name" value="Folate_rcpt"/>
</dbReference>
<keyword evidence="3" id="KW-1015">Disulfide bond</keyword>
<reference evidence="5" key="1">
    <citation type="submission" date="2025-08" db="UniProtKB">
        <authorList>
            <consortium name="Ensembl"/>
        </authorList>
    </citation>
    <scope>IDENTIFICATION</scope>
</reference>
<dbReference type="Ensembl" id="ENSSSCT00035087452.1">
    <property type="protein sequence ID" value="ENSSSCP00035036512.1"/>
    <property type="gene ID" value="ENSSSCG00035064903.1"/>
</dbReference>
<evidence type="ECO:0000313" key="6">
    <source>
        <dbReference type="Proteomes" id="UP000694720"/>
    </source>
</evidence>
<evidence type="ECO:0000256" key="1">
    <source>
        <dbReference type="ARBA" id="ARBA00007932"/>
    </source>
</evidence>
<sequence length="390" mass="43441">MQEPLPVGEALAGELRKGRSGEVVPPPAAKLRLHCPQVAVVSYHLAQTSTGPSSLGSTVLWGKRRGEGRRSGLGRETGNLAKKLTAAFWQKWINMAWRLTLFVLLGLVAAVGGARAKSDMLNVCMDAKHHKPKPSPEDKLHDQCSPWRKNSCCSVNTSLEAHKDISYLYRFNWDHCGKMEPACKRHFIQDTCLYECSPNLGPWIQEVNQKWRRERILNVPLCKEDCQIWWEDCRTSYTCKSNWHKGWNWTSGEGLGGSWVEAGCGWNRWRRGAVGAGGTREGSGSRGQKPCILPTGYNQCPVSAACHRFDFYFPTPAALCNEIWSHSFEVSSYSRGSGRCIQMWFDPAQGNPNEAVARYYAENGDAGAVAQGIGPLLTNLTEMVKHWVTG</sequence>
<feature type="domain" description="Folate receptor-like" evidence="4">
    <location>
        <begin position="296"/>
        <end position="342"/>
    </location>
</feature>